<feature type="region of interest" description="Disordered" evidence="1">
    <location>
        <begin position="82"/>
        <end position="145"/>
    </location>
</feature>
<evidence type="ECO:0000313" key="2">
    <source>
        <dbReference type="EMBL" id="CAK9081508.1"/>
    </source>
</evidence>
<comment type="caution">
    <text evidence="2">The sequence shown here is derived from an EMBL/GenBank/DDBJ whole genome shotgun (WGS) entry which is preliminary data.</text>
</comment>
<feature type="region of interest" description="Disordered" evidence="1">
    <location>
        <begin position="437"/>
        <end position="479"/>
    </location>
</feature>
<evidence type="ECO:0000313" key="3">
    <source>
        <dbReference type="Proteomes" id="UP001642464"/>
    </source>
</evidence>
<proteinExistence type="predicted"/>
<protein>
    <submittedName>
        <fullName evidence="2">Uncharacterized protein</fullName>
    </submittedName>
</protein>
<feature type="compositionally biased region" description="Low complexity" evidence="1">
    <location>
        <begin position="558"/>
        <end position="571"/>
    </location>
</feature>
<organism evidence="2 3">
    <name type="scientific">Durusdinium trenchii</name>
    <dbReference type="NCBI Taxonomy" id="1381693"/>
    <lineage>
        <taxon>Eukaryota</taxon>
        <taxon>Sar</taxon>
        <taxon>Alveolata</taxon>
        <taxon>Dinophyceae</taxon>
        <taxon>Suessiales</taxon>
        <taxon>Symbiodiniaceae</taxon>
        <taxon>Durusdinium</taxon>
    </lineage>
</organism>
<accession>A0ABP0PZQ2</accession>
<sequence>MEEASISSLSMPSTVKKLFEDVNYEPGAREVYIAAWDLRQLYTFAFRRQNDDKKVKALFEKIRDLRTQWAKWAIEDVQHAFDPSKTPSRLESDCFEAASPAPSPDPTLKSGNVPQYREKRSASSLASEVTPKASDEPTMVGSPGESQLQLDVLGEACSVPMTAEQQKELDSVLHQLHMMSVENDLAKGGQGRPVPCPALRDISEVEPEQVANLPAEVEVKGNEIQNNTVEPASGKGSGVDAEAKGHGCIEFCLGKSWAVQIAVAYTMAAAIAAVPASVVLMMAVVLLAFTEGLQWDEIYDAAEIFAGKGVLSRCLLAGGYATASLDILHFTPWLAERTRMGLAASLLDAVYPVGFGIRFTRTMPLLQKEKSKPNTIAEDKVPTIDEIKPNDVLPCLDSMDDLWRDARMSDVLHYLYGGTGVQLPDDWTQFAMTIPLPLKQDPGNVESEAAVKTTTEEENAHDDDPSSEKKSRKLESALRRDKYESNVKEYWVDVETTGSFDNEHEESLTDRTCVEGQAATFDLGIQPVMPPGVPEEEEEDENGTLLRTKPVPKEKAASAKNKAAKAAAKASAEPRKRAKRDQEALEADSTKSKPKRARK</sequence>
<feature type="region of interest" description="Disordered" evidence="1">
    <location>
        <begin position="524"/>
        <end position="599"/>
    </location>
</feature>
<gene>
    <name evidence="2" type="ORF">SCF082_LOCUS38783</name>
</gene>
<dbReference type="Proteomes" id="UP001642464">
    <property type="component" value="Unassembled WGS sequence"/>
</dbReference>
<feature type="compositionally biased region" description="Basic and acidic residues" evidence="1">
    <location>
        <begin position="462"/>
        <end position="479"/>
    </location>
</feature>
<evidence type="ECO:0000256" key="1">
    <source>
        <dbReference type="SAM" id="MobiDB-lite"/>
    </source>
</evidence>
<name>A0ABP0PZQ2_9DINO</name>
<feature type="compositionally biased region" description="Basic and acidic residues" evidence="1">
    <location>
        <begin position="572"/>
        <end position="591"/>
    </location>
</feature>
<keyword evidence="3" id="KW-1185">Reference proteome</keyword>
<reference evidence="2 3" key="1">
    <citation type="submission" date="2024-02" db="EMBL/GenBank/DDBJ databases">
        <authorList>
            <person name="Chen Y."/>
            <person name="Shah S."/>
            <person name="Dougan E. K."/>
            <person name="Thang M."/>
            <person name="Chan C."/>
        </authorList>
    </citation>
    <scope>NUCLEOTIDE SEQUENCE [LARGE SCALE GENOMIC DNA]</scope>
</reference>
<dbReference type="EMBL" id="CAXAMM010038851">
    <property type="protein sequence ID" value="CAK9081508.1"/>
    <property type="molecule type" value="Genomic_DNA"/>
</dbReference>